<keyword evidence="10" id="KW-0964">Secreted</keyword>
<evidence type="ECO:0000256" key="24">
    <source>
        <dbReference type="SAM" id="MobiDB-lite"/>
    </source>
</evidence>
<dbReference type="RefSeq" id="XP_029009955.1">
    <property type="nucleotide sequence ID" value="XM_029154122.3"/>
</dbReference>
<dbReference type="GeneID" id="114857544"/>
<evidence type="ECO:0000256" key="25">
    <source>
        <dbReference type="SAM" id="Phobius"/>
    </source>
</evidence>
<sequence>MKKSKIWIRVCVCLLLFIPLEVYASSLDAGNVNPGIDTVKILRQNIPSDYKIHINYLPKKEAGMCWVTLNLYDLEKSLEDLKSKFGDKASNKEDIGKLVEILQALRIQIKQDLLEEILMTYQCHFQSSAWHREQYFDFVEEILKAAQNEESVDDCDEPPACPSTQQPGTTDGPTTAPPPPTPTPTCESDCGSSKERLMSEIVERSLFSLLFIPLVALIVLLVWRVRSRRNKEVERNPGENGPFTGTEGTAPPLNGDVSERNNLNVSETV</sequence>
<evidence type="ECO:0000256" key="26">
    <source>
        <dbReference type="SAM" id="SignalP"/>
    </source>
</evidence>
<proteinExistence type="inferred from homology"/>
<dbReference type="PANTHER" id="PTHR11574:SF0">
    <property type="entry name" value="KIT LIGAND"/>
    <property type="match status" value="1"/>
</dbReference>
<dbReference type="Pfam" id="PF02404">
    <property type="entry name" value="SCF"/>
    <property type="match status" value="1"/>
</dbReference>
<accession>A0A6P7MUR0</accession>
<evidence type="ECO:0000256" key="18">
    <source>
        <dbReference type="ARBA" id="ARBA00023180"/>
    </source>
</evidence>
<evidence type="ECO:0000313" key="28">
    <source>
        <dbReference type="RefSeq" id="XP_029009955.1"/>
    </source>
</evidence>
<dbReference type="GO" id="GO:0030318">
    <property type="term" value="P:melanocyte differentiation"/>
    <property type="evidence" value="ECO:0007669"/>
    <property type="project" value="Ensembl"/>
</dbReference>
<evidence type="ECO:0000256" key="7">
    <source>
        <dbReference type="ARBA" id="ARBA00017304"/>
    </source>
</evidence>
<keyword evidence="20" id="KW-0966">Cell projection</keyword>
<evidence type="ECO:0000256" key="2">
    <source>
        <dbReference type="ARBA" id="ARBA00004251"/>
    </source>
</evidence>
<feature type="signal peptide" evidence="26">
    <location>
        <begin position="1"/>
        <end position="24"/>
    </location>
</feature>
<keyword evidence="14 25" id="KW-1133">Transmembrane helix</keyword>
<dbReference type="InterPro" id="IPR003452">
    <property type="entry name" value="SCF"/>
</dbReference>
<evidence type="ECO:0000313" key="27">
    <source>
        <dbReference type="Proteomes" id="UP000515150"/>
    </source>
</evidence>
<evidence type="ECO:0000256" key="5">
    <source>
        <dbReference type="ARBA" id="ARBA00004613"/>
    </source>
</evidence>
<dbReference type="PANTHER" id="PTHR11574">
    <property type="entry name" value="KIT LIGAND"/>
    <property type="match status" value="1"/>
</dbReference>
<evidence type="ECO:0000256" key="6">
    <source>
        <dbReference type="ARBA" id="ARBA00010419"/>
    </source>
</evidence>
<dbReference type="GO" id="GO:0005856">
    <property type="term" value="C:cytoskeleton"/>
    <property type="evidence" value="ECO:0007669"/>
    <property type="project" value="UniProtKB-SubCell"/>
</dbReference>
<keyword evidence="9" id="KW-0963">Cytoplasm</keyword>
<evidence type="ECO:0000256" key="16">
    <source>
        <dbReference type="ARBA" id="ARBA00023136"/>
    </source>
</evidence>
<feature type="transmembrane region" description="Helical" evidence="25">
    <location>
        <begin position="206"/>
        <end position="225"/>
    </location>
</feature>
<comment type="similarity">
    <text evidence="6">Belongs to the SCF family.</text>
</comment>
<reference evidence="28" key="1">
    <citation type="submission" date="2025-08" db="UniProtKB">
        <authorList>
            <consortium name="RefSeq"/>
        </authorList>
    </citation>
    <scope>IDENTIFICATION</scope>
</reference>
<dbReference type="Proteomes" id="UP000515150">
    <property type="component" value="Chromosome 6"/>
</dbReference>
<dbReference type="GO" id="GO:0005576">
    <property type="term" value="C:extracellular region"/>
    <property type="evidence" value="ECO:0007669"/>
    <property type="project" value="UniProtKB-SubCell"/>
</dbReference>
<dbReference type="KEGG" id="bspl:114857544"/>
<evidence type="ECO:0000256" key="11">
    <source>
        <dbReference type="ARBA" id="ARBA00022692"/>
    </source>
</evidence>
<evidence type="ECO:0000256" key="4">
    <source>
        <dbReference type="ARBA" id="ARBA00004510"/>
    </source>
</evidence>
<dbReference type="GO" id="GO:0008284">
    <property type="term" value="P:positive regulation of cell population proliferation"/>
    <property type="evidence" value="ECO:0007669"/>
    <property type="project" value="TreeGrafter"/>
</dbReference>
<feature type="region of interest" description="Disordered" evidence="24">
    <location>
        <begin position="149"/>
        <end position="191"/>
    </location>
</feature>
<dbReference type="GO" id="GO:0007155">
    <property type="term" value="P:cell adhesion"/>
    <property type="evidence" value="ECO:0007669"/>
    <property type="project" value="UniProtKB-KW"/>
</dbReference>
<dbReference type="GO" id="GO:0008083">
    <property type="term" value="F:growth factor activity"/>
    <property type="evidence" value="ECO:0007669"/>
    <property type="project" value="UniProtKB-KW"/>
</dbReference>
<dbReference type="Gene3D" id="1.20.1250.10">
    <property type="match status" value="1"/>
</dbReference>
<dbReference type="InParanoid" id="A0A6P7MUR0"/>
<keyword evidence="19" id="KW-0206">Cytoskeleton</keyword>
<evidence type="ECO:0000256" key="1">
    <source>
        <dbReference type="ARBA" id="ARBA00004245"/>
    </source>
</evidence>
<evidence type="ECO:0000256" key="12">
    <source>
        <dbReference type="ARBA" id="ARBA00022729"/>
    </source>
</evidence>
<keyword evidence="27" id="KW-1185">Reference proteome</keyword>
<gene>
    <name evidence="28" type="primary">kitlga</name>
</gene>
<evidence type="ECO:0000256" key="15">
    <source>
        <dbReference type="ARBA" id="ARBA00023030"/>
    </source>
</evidence>
<organism evidence="27 28">
    <name type="scientific">Betta splendens</name>
    <name type="common">Siamese fighting fish</name>
    <dbReference type="NCBI Taxonomy" id="158456"/>
    <lineage>
        <taxon>Eukaryota</taxon>
        <taxon>Metazoa</taxon>
        <taxon>Chordata</taxon>
        <taxon>Craniata</taxon>
        <taxon>Vertebrata</taxon>
        <taxon>Euteleostomi</taxon>
        <taxon>Actinopterygii</taxon>
        <taxon>Neopterygii</taxon>
        <taxon>Teleostei</taxon>
        <taxon>Neoteleostei</taxon>
        <taxon>Acanthomorphata</taxon>
        <taxon>Anabantaria</taxon>
        <taxon>Anabantiformes</taxon>
        <taxon>Anabantoidei</taxon>
        <taxon>Osphronemidae</taxon>
        <taxon>Betta</taxon>
    </lineage>
</organism>
<dbReference type="GO" id="GO:0005125">
    <property type="term" value="F:cytokine activity"/>
    <property type="evidence" value="ECO:0007669"/>
    <property type="project" value="TreeGrafter"/>
</dbReference>
<keyword evidence="17" id="KW-1015">Disulfide bond</keyword>
<keyword evidence="8" id="KW-1003">Cell membrane</keyword>
<dbReference type="FunCoup" id="A0A6P7MUR0">
    <property type="interactions" value="219"/>
</dbReference>
<dbReference type="OrthoDB" id="8445223at2759"/>
<keyword evidence="12 26" id="KW-0732">Signal</keyword>
<keyword evidence="16 25" id="KW-0472">Membrane</keyword>
<dbReference type="CTD" id="553179"/>
<keyword evidence="15" id="KW-0339">Growth factor</keyword>
<protein>
    <recommendedName>
        <fullName evidence="7">Kit ligand</fullName>
    </recommendedName>
    <alternativeName>
        <fullName evidence="21">Mast cell growth factor</fullName>
    </alternativeName>
    <alternativeName>
        <fullName evidence="23">Stem cell factor</fullName>
    </alternativeName>
    <alternativeName>
        <fullName evidence="22">c-Kit ligand</fullName>
    </alternativeName>
</protein>
<keyword evidence="13" id="KW-0130">Cell adhesion</keyword>
<dbReference type="GO" id="GO:0005173">
    <property type="term" value="F:stem cell factor receptor binding"/>
    <property type="evidence" value="ECO:0007669"/>
    <property type="project" value="InterPro"/>
</dbReference>
<dbReference type="GO" id="GO:0005886">
    <property type="term" value="C:plasma membrane"/>
    <property type="evidence" value="ECO:0007669"/>
    <property type="project" value="UniProtKB-SubCell"/>
</dbReference>
<evidence type="ECO:0000256" key="20">
    <source>
        <dbReference type="ARBA" id="ARBA00023273"/>
    </source>
</evidence>
<comment type="subcellular location">
    <subcellularLocation>
        <location evidence="2">Cell membrane</location>
        <topology evidence="2">Single-pass type I membrane protein</topology>
    </subcellularLocation>
    <subcellularLocation>
        <location evidence="3">Cell projection</location>
        <location evidence="3">Filopodium</location>
    </subcellularLocation>
    <subcellularLocation>
        <location evidence="4">Cell projection</location>
        <location evidence="4">Lamellipodium</location>
    </subcellularLocation>
    <subcellularLocation>
        <location evidence="1">Cytoplasm</location>
        <location evidence="1">Cytoskeleton</location>
    </subcellularLocation>
    <subcellularLocation>
        <location evidence="5">Secreted</location>
    </subcellularLocation>
</comment>
<evidence type="ECO:0000256" key="23">
    <source>
        <dbReference type="ARBA" id="ARBA00033123"/>
    </source>
</evidence>
<dbReference type="GO" id="GO:0030175">
    <property type="term" value="C:filopodium"/>
    <property type="evidence" value="ECO:0007669"/>
    <property type="project" value="UniProtKB-SubCell"/>
</dbReference>
<evidence type="ECO:0000256" key="13">
    <source>
        <dbReference type="ARBA" id="ARBA00022889"/>
    </source>
</evidence>
<keyword evidence="11 25" id="KW-0812">Transmembrane</keyword>
<dbReference type="GO" id="GO:0030027">
    <property type="term" value="C:lamellipodium"/>
    <property type="evidence" value="ECO:0007669"/>
    <property type="project" value="UniProtKB-SubCell"/>
</dbReference>
<dbReference type="SUPFAM" id="SSF47266">
    <property type="entry name" value="4-helical cytokines"/>
    <property type="match status" value="1"/>
</dbReference>
<evidence type="ECO:0000256" key="14">
    <source>
        <dbReference type="ARBA" id="ARBA00022989"/>
    </source>
</evidence>
<feature type="compositionally biased region" description="Polar residues" evidence="24">
    <location>
        <begin position="260"/>
        <end position="269"/>
    </location>
</feature>
<evidence type="ECO:0000256" key="10">
    <source>
        <dbReference type="ARBA" id="ARBA00022525"/>
    </source>
</evidence>
<name>A0A6P7MUR0_BETSP</name>
<evidence type="ECO:0000256" key="22">
    <source>
        <dbReference type="ARBA" id="ARBA00032898"/>
    </source>
</evidence>
<keyword evidence="18" id="KW-0325">Glycoprotein</keyword>
<evidence type="ECO:0000256" key="3">
    <source>
        <dbReference type="ARBA" id="ARBA00004486"/>
    </source>
</evidence>
<feature type="chain" id="PRO_5027878175" description="Kit ligand" evidence="26">
    <location>
        <begin position="25"/>
        <end position="269"/>
    </location>
</feature>
<evidence type="ECO:0000256" key="8">
    <source>
        <dbReference type="ARBA" id="ARBA00022475"/>
    </source>
</evidence>
<evidence type="ECO:0000256" key="21">
    <source>
        <dbReference type="ARBA" id="ARBA00030364"/>
    </source>
</evidence>
<dbReference type="InterPro" id="IPR009079">
    <property type="entry name" value="4_helix_cytokine-like_core"/>
</dbReference>
<evidence type="ECO:0000256" key="17">
    <source>
        <dbReference type="ARBA" id="ARBA00023157"/>
    </source>
</evidence>
<dbReference type="AlphaFoldDB" id="A0A6P7MUR0"/>
<evidence type="ECO:0000256" key="19">
    <source>
        <dbReference type="ARBA" id="ARBA00023212"/>
    </source>
</evidence>
<evidence type="ECO:0000256" key="9">
    <source>
        <dbReference type="ARBA" id="ARBA00022490"/>
    </source>
</evidence>
<feature type="compositionally biased region" description="Low complexity" evidence="24">
    <location>
        <begin position="164"/>
        <end position="174"/>
    </location>
</feature>
<feature type="region of interest" description="Disordered" evidence="24">
    <location>
        <begin position="231"/>
        <end position="269"/>
    </location>
</feature>